<dbReference type="AlphaFoldDB" id="A0A835HXD9"/>
<dbReference type="InterPro" id="IPR036397">
    <property type="entry name" value="RNaseH_sf"/>
</dbReference>
<gene>
    <name evidence="3" type="ORF">IFM89_025902</name>
</gene>
<proteinExistence type="predicted"/>
<dbReference type="GO" id="GO:0004523">
    <property type="term" value="F:RNA-DNA hybrid ribonuclease activity"/>
    <property type="evidence" value="ECO:0007669"/>
    <property type="project" value="InterPro"/>
</dbReference>
<dbReference type="InterPro" id="IPR012337">
    <property type="entry name" value="RNaseH-like_sf"/>
</dbReference>
<comment type="caution">
    <text evidence="3">The sequence shown here is derived from an EMBL/GenBank/DDBJ whole genome shotgun (WGS) entry which is preliminary data.</text>
</comment>
<evidence type="ECO:0000313" key="3">
    <source>
        <dbReference type="EMBL" id="KAF9606529.1"/>
    </source>
</evidence>
<dbReference type="InterPro" id="IPR053151">
    <property type="entry name" value="RNase_H-like"/>
</dbReference>
<feature type="compositionally biased region" description="Basic and acidic residues" evidence="1">
    <location>
        <begin position="1"/>
        <end position="30"/>
    </location>
</feature>
<dbReference type="PANTHER" id="PTHR47723">
    <property type="entry name" value="OS05G0353850 PROTEIN"/>
    <property type="match status" value="1"/>
</dbReference>
<dbReference type="PANTHER" id="PTHR47723:SF19">
    <property type="entry name" value="POLYNUCLEOTIDYL TRANSFERASE, RIBONUCLEASE H-LIKE SUPERFAMILY PROTEIN"/>
    <property type="match status" value="1"/>
</dbReference>
<dbReference type="Gene3D" id="3.30.420.10">
    <property type="entry name" value="Ribonuclease H-like superfamily/Ribonuclease H"/>
    <property type="match status" value="1"/>
</dbReference>
<dbReference type="Pfam" id="PF13456">
    <property type="entry name" value="RVT_3"/>
    <property type="match status" value="1"/>
</dbReference>
<keyword evidence="4" id="KW-1185">Reference proteome</keyword>
<accession>A0A835HXD9</accession>
<dbReference type="EMBL" id="JADFTS010000005">
    <property type="protein sequence ID" value="KAF9606529.1"/>
    <property type="molecule type" value="Genomic_DNA"/>
</dbReference>
<organism evidence="3 4">
    <name type="scientific">Coptis chinensis</name>
    <dbReference type="NCBI Taxonomy" id="261450"/>
    <lineage>
        <taxon>Eukaryota</taxon>
        <taxon>Viridiplantae</taxon>
        <taxon>Streptophyta</taxon>
        <taxon>Embryophyta</taxon>
        <taxon>Tracheophyta</taxon>
        <taxon>Spermatophyta</taxon>
        <taxon>Magnoliopsida</taxon>
        <taxon>Ranunculales</taxon>
        <taxon>Ranunculaceae</taxon>
        <taxon>Coptidoideae</taxon>
        <taxon>Coptis</taxon>
    </lineage>
</organism>
<reference evidence="3 4" key="1">
    <citation type="submission" date="2020-10" db="EMBL/GenBank/DDBJ databases">
        <title>The Coptis chinensis genome and diversification of protoberbering-type alkaloids.</title>
        <authorList>
            <person name="Wang B."/>
            <person name="Shu S."/>
            <person name="Song C."/>
            <person name="Liu Y."/>
        </authorList>
    </citation>
    <scope>NUCLEOTIDE SEQUENCE [LARGE SCALE GENOMIC DNA]</scope>
    <source>
        <strain evidence="3">HL-2020</strain>
        <tissue evidence="3">Leaf</tissue>
    </source>
</reference>
<protein>
    <recommendedName>
        <fullName evidence="2">RNase H type-1 domain-containing protein</fullName>
    </recommendedName>
</protein>
<sequence>MNTWKIDSERRKAQAMAKSERFQADREQRRNKSAIEQSVRRAQVVKARRARVGRAQMIPKEAEAVNLEADLQMVIYNEDTVNGQQVEHDTRNEVENSEIIIARPLAQIEPSVRFLEGSPISRNREQQGFNGATVTALETAFSEEDPISTMPLHVNVIKDVAWINPPPGWVKINFDAAFVNTGTYATLAVVGRDHERRILGGCSKKMKATTSAEAELLAAELAVDFALLQQWKDIIFEGDAMEVVEACKHGANSAPLRWRTMLLNMFCNLNSLHSFSFRHTPRACNLLAHKLVAWATKRGPVELLIFERMRIVAEGDLILEFPLNLDSGPSLVLSSKLLPSVSFDHLKRNARGLRIFMFRIYFGVCTSSYATMRGFSPITTPMKQVVYNCGHVGRKMSSHTYDVVSRLPSKSHRFSIRTREFQLRNVALTISRRSFNISATGYQVFQQCFSKQRSNSSYMMKNIVCPIRHRARHLGSSLPCQSTRLRLSSPNKDMVSRVRWNTASWLQGSASLGLFLGLSICFSSSKPAFCEANSGKTSDNCDHDSSSVGSVHGKKVHTNYSITSEQ</sequence>
<dbReference type="GO" id="GO:0003676">
    <property type="term" value="F:nucleic acid binding"/>
    <property type="evidence" value="ECO:0007669"/>
    <property type="project" value="InterPro"/>
</dbReference>
<evidence type="ECO:0000313" key="4">
    <source>
        <dbReference type="Proteomes" id="UP000631114"/>
    </source>
</evidence>
<evidence type="ECO:0000256" key="1">
    <source>
        <dbReference type="SAM" id="MobiDB-lite"/>
    </source>
</evidence>
<dbReference type="InterPro" id="IPR002156">
    <property type="entry name" value="RNaseH_domain"/>
</dbReference>
<feature type="domain" description="RNase H type-1" evidence="2">
    <location>
        <begin position="173"/>
        <end position="295"/>
    </location>
</feature>
<dbReference type="Proteomes" id="UP000631114">
    <property type="component" value="Unassembled WGS sequence"/>
</dbReference>
<evidence type="ECO:0000259" key="2">
    <source>
        <dbReference type="Pfam" id="PF13456"/>
    </source>
</evidence>
<feature type="region of interest" description="Disordered" evidence="1">
    <location>
        <begin position="1"/>
        <end position="35"/>
    </location>
</feature>
<name>A0A835HXD9_9MAGN</name>
<dbReference type="SUPFAM" id="SSF53098">
    <property type="entry name" value="Ribonuclease H-like"/>
    <property type="match status" value="1"/>
</dbReference>
<dbReference type="InterPro" id="IPR044730">
    <property type="entry name" value="RNase_H-like_dom_plant"/>
</dbReference>
<dbReference type="CDD" id="cd06222">
    <property type="entry name" value="RNase_H_like"/>
    <property type="match status" value="1"/>
</dbReference>